<keyword evidence="3" id="KW-1185">Reference proteome</keyword>
<accession>A0A5B7EH79</accession>
<dbReference type="Proteomes" id="UP000324222">
    <property type="component" value="Unassembled WGS sequence"/>
</dbReference>
<evidence type="ECO:0000313" key="3">
    <source>
        <dbReference type="Proteomes" id="UP000324222"/>
    </source>
</evidence>
<feature type="signal peptide" evidence="1">
    <location>
        <begin position="1"/>
        <end position="20"/>
    </location>
</feature>
<gene>
    <name evidence="2" type="ORF">E2C01_025839</name>
</gene>
<comment type="caution">
    <text evidence="2">The sequence shown here is derived from an EMBL/GenBank/DDBJ whole genome shotgun (WGS) entry which is preliminary data.</text>
</comment>
<proteinExistence type="predicted"/>
<evidence type="ECO:0000313" key="2">
    <source>
        <dbReference type="EMBL" id="MPC32526.1"/>
    </source>
</evidence>
<feature type="chain" id="PRO_5022712883" evidence="1">
    <location>
        <begin position="21"/>
        <end position="65"/>
    </location>
</feature>
<reference evidence="2 3" key="1">
    <citation type="submission" date="2019-05" db="EMBL/GenBank/DDBJ databases">
        <title>Another draft genome of Portunus trituberculatus and its Hox gene families provides insights of decapod evolution.</title>
        <authorList>
            <person name="Jeong J.-H."/>
            <person name="Song I."/>
            <person name="Kim S."/>
            <person name="Choi T."/>
            <person name="Kim D."/>
            <person name="Ryu S."/>
            <person name="Kim W."/>
        </authorList>
    </citation>
    <scope>NUCLEOTIDE SEQUENCE [LARGE SCALE GENOMIC DNA]</scope>
    <source>
        <tissue evidence="2">Muscle</tissue>
    </source>
</reference>
<evidence type="ECO:0000256" key="1">
    <source>
        <dbReference type="SAM" id="SignalP"/>
    </source>
</evidence>
<sequence length="65" mass="7405">MTWHLVNLTNLRSWLPFAFTLSHTLDLSINNVTASAIFHHLVKHLSHLTCSSSCLYLREEALTVV</sequence>
<keyword evidence="1" id="KW-0732">Signal</keyword>
<name>A0A5B7EH79_PORTR</name>
<organism evidence="2 3">
    <name type="scientific">Portunus trituberculatus</name>
    <name type="common">Swimming crab</name>
    <name type="synonym">Neptunus trituberculatus</name>
    <dbReference type="NCBI Taxonomy" id="210409"/>
    <lineage>
        <taxon>Eukaryota</taxon>
        <taxon>Metazoa</taxon>
        <taxon>Ecdysozoa</taxon>
        <taxon>Arthropoda</taxon>
        <taxon>Crustacea</taxon>
        <taxon>Multicrustacea</taxon>
        <taxon>Malacostraca</taxon>
        <taxon>Eumalacostraca</taxon>
        <taxon>Eucarida</taxon>
        <taxon>Decapoda</taxon>
        <taxon>Pleocyemata</taxon>
        <taxon>Brachyura</taxon>
        <taxon>Eubrachyura</taxon>
        <taxon>Portunoidea</taxon>
        <taxon>Portunidae</taxon>
        <taxon>Portuninae</taxon>
        <taxon>Portunus</taxon>
    </lineage>
</organism>
<dbReference type="AlphaFoldDB" id="A0A5B7EH79"/>
<protein>
    <submittedName>
        <fullName evidence="2">Uncharacterized protein</fullName>
    </submittedName>
</protein>
<dbReference type="EMBL" id="VSRR010002645">
    <property type="protein sequence ID" value="MPC32526.1"/>
    <property type="molecule type" value="Genomic_DNA"/>
</dbReference>